<name>A0A1M5D495_9FIRM</name>
<proteinExistence type="predicted"/>
<gene>
    <name evidence="1" type="ORF">SAMN02745218_02716</name>
</gene>
<dbReference type="EMBL" id="FQUW01000044">
    <property type="protein sequence ID" value="SHF61697.1"/>
    <property type="molecule type" value="Genomic_DNA"/>
</dbReference>
<dbReference type="Gene3D" id="1.10.10.10">
    <property type="entry name" value="Winged helix-like DNA-binding domain superfamily/Winged helix DNA-binding domain"/>
    <property type="match status" value="1"/>
</dbReference>
<protein>
    <recommendedName>
        <fullName evidence="3">IclR helix-turn-helix domain-containing protein</fullName>
    </recommendedName>
</protein>
<evidence type="ECO:0000313" key="2">
    <source>
        <dbReference type="Proteomes" id="UP000184196"/>
    </source>
</evidence>
<dbReference type="Proteomes" id="UP000184196">
    <property type="component" value="Unassembled WGS sequence"/>
</dbReference>
<accession>A0A1M5D495</accession>
<sequence length="100" mass="11121">MRRGESGGVEVTRGFHRKIIPPGIPLTRRQKKAAGEAIVSLLGRVPGSISEVAEHLGLDEKVTEQLLQDLVRRGRVQQKPGGIFTLHDPLSKWWESRDSC</sequence>
<dbReference type="InterPro" id="IPR036388">
    <property type="entry name" value="WH-like_DNA-bd_sf"/>
</dbReference>
<evidence type="ECO:0008006" key="3">
    <source>
        <dbReference type="Google" id="ProtNLM"/>
    </source>
</evidence>
<dbReference type="InterPro" id="IPR036390">
    <property type="entry name" value="WH_DNA-bd_sf"/>
</dbReference>
<evidence type="ECO:0000313" key="1">
    <source>
        <dbReference type="EMBL" id="SHF61697.1"/>
    </source>
</evidence>
<dbReference type="SUPFAM" id="SSF46785">
    <property type="entry name" value="Winged helix' DNA-binding domain"/>
    <property type="match status" value="1"/>
</dbReference>
<dbReference type="AlphaFoldDB" id="A0A1M5D495"/>
<reference evidence="2" key="1">
    <citation type="submission" date="2016-11" db="EMBL/GenBank/DDBJ databases">
        <authorList>
            <person name="Varghese N."/>
            <person name="Submissions S."/>
        </authorList>
    </citation>
    <scope>NUCLEOTIDE SEQUENCE [LARGE SCALE GENOMIC DNA]</scope>
    <source>
        <strain evidence="2">DSM 11792</strain>
    </source>
</reference>
<keyword evidence="2" id="KW-1185">Reference proteome</keyword>
<organism evidence="1 2">
    <name type="scientific">Desulfofundulus australicus DSM 11792</name>
    <dbReference type="NCBI Taxonomy" id="1121425"/>
    <lineage>
        <taxon>Bacteria</taxon>
        <taxon>Bacillati</taxon>
        <taxon>Bacillota</taxon>
        <taxon>Clostridia</taxon>
        <taxon>Eubacteriales</taxon>
        <taxon>Peptococcaceae</taxon>
        <taxon>Desulfofundulus</taxon>
    </lineage>
</organism>